<protein>
    <submittedName>
        <fullName evidence="1">Uncharacterized protein</fullName>
    </submittedName>
</protein>
<evidence type="ECO:0000313" key="1">
    <source>
        <dbReference type="EMBL" id="KAF4727220.1"/>
    </source>
</evidence>
<reference evidence="1 2" key="1">
    <citation type="submission" date="2020-04" db="EMBL/GenBank/DDBJ databases">
        <title>Perkinsus olseni comparative genomics.</title>
        <authorList>
            <person name="Bogema D.R."/>
        </authorList>
    </citation>
    <scope>NUCLEOTIDE SEQUENCE [LARGE SCALE GENOMIC DNA]</scope>
    <source>
        <strain evidence="1 2">ATCC PRA-207</strain>
    </source>
</reference>
<keyword evidence="2" id="KW-1185">Reference proteome</keyword>
<proteinExistence type="predicted"/>
<feature type="non-terminal residue" evidence="1">
    <location>
        <position position="1"/>
    </location>
</feature>
<organism evidence="1 2">
    <name type="scientific">Perkinsus olseni</name>
    <name type="common">Perkinsus atlanticus</name>
    <dbReference type="NCBI Taxonomy" id="32597"/>
    <lineage>
        <taxon>Eukaryota</taxon>
        <taxon>Sar</taxon>
        <taxon>Alveolata</taxon>
        <taxon>Perkinsozoa</taxon>
        <taxon>Perkinsea</taxon>
        <taxon>Perkinsida</taxon>
        <taxon>Perkinsidae</taxon>
        <taxon>Perkinsus</taxon>
    </lineage>
</organism>
<evidence type="ECO:0000313" key="2">
    <source>
        <dbReference type="Proteomes" id="UP000553632"/>
    </source>
</evidence>
<feature type="non-terminal residue" evidence="1">
    <location>
        <position position="61"/>
    </location>
</feature>
<dbReference type="AlphaFoldDB" id="A0A7J6S5A4"/>
<accession>A0A7J6S5A4</accession>
<sequence length="61" mass="6912">IRVLRQGGCSNIWWCGSDEGRSGTLCGTPLQECSFECYTRWQRGDTSRPHYENGRCQGAQL</sequence>
<gene>
    <name evidence="1" type="ORF">FOZ63_003628</name>
</gene>
<name>A0A7J6S5A4_PEROL</name>
<comment type="caution">
    <text evidence="1">The sequence shown here is derived from an EMBL/GenBank/DDBJ whole genome shotgun (WGS) entry which is preliminary data.</text>
</comment>
<dbReference type="Proteomes" id="UP000553632">
    <property type="component" value="Unassembled WGS sequence"/>
</dbReference>
<dbReference type="EMBL" id="JABANO010021190">
    <property type="protein sequence ID" value="KAF4727220.1"/>
    <property type="molecule type" value="Genomic_DNA"/>
</dbReference>